<dbReference type="PANTHER" id="PTHR43825">
    <property type="entry name" value="PYRUVATE DEHYDROGENASE E1 COMPONENT"/>
    <property type="match status" value="1"/>
</dbReference>
<comment type="similarity">
    <text evidence="2">Belongs to the transketolase family.</text>
</comment>
<dbReference type="InterPro" id="IPR005475">
    <property type="entry name" value="Transketolase-like_Pyr-bd"/>
</dbReference>
<evidence type="ECO:0000256" key="2">
    <source>
        <dbReference type="ARBA" id="ARBA00007131"/>
    </source>
</evidence>
<dbReference type="SMART" id="SM00861">
    <property type="entry name" value="Transket_pyr"/>
    <property type="match status" value="1"/>
</dbReference>
<dbReference type="Gene3D" id="3.40.50.920">
    <property type="match status" value="1"/>
</dbReference>
<dbReference type="SUPFAM" id="SSF52922">
    <property type="entry name" value="TK C-terminal domain-like"/>
    <property type="match status" value="1"/>
</dbReference>
<dbReference type="GO" id="GO:0006082">
    <property type="term" value="P:organic acid metabolic process"/>
    <property type="evidence" value="ECO:0007669"/>
    <property type="project" value="UniProtKB-ARBA"/>
</dbReference>
<protein>
    <submittedName>
        <fullName evidence="5">Transketolase</fullName>
    </submittedName>
</protein>
<organism evidence="5 6">
    <name type="scientific">Candidatus Nitrosotenuis cloacae</name>
    <dbReference type="NCBI Taxonomy" id="1603555"/>
    <lineage>
        <taxon>Archaea</taxon>
        <taxon>Nitrososphaerota</taxon>
        <taxon>Candidatus Nitrosotenuis</taxon>
    </lineage>
</organism>
<accession>A0A3G1B4Q1</accession>
<name>A0A3G1B4Q1_9ARCH</name>
<dbReference type="Pfam" id="PF02779">
    <property type="entry name" value="Transket_pyr"/>
    <property type="match status" value="1"/>
</dbReference>
<dbReference type="CDD" id="cd07033">
    <property type="entry name" value="TPP_PYR_DXS_TK_like"/>
    <property type="match status" value="1"/>
</dbReference>
<dbReference type="AlphaFoldDB" id="A0A3G1B4Q1"/>
<gene>
    <name evidence="5" type="ORF">SU86_008215</name>
</gene>
<dbReference type="InterPro" id="IPR051157">
    <property type="entry name" value="PDH/Transketolase"/>
</dbReference>
<proteinExistence type="inferred from homology"/>
<dbReference type="Gene3D" id="3.40.50.970">
    <property type="match status" value="1"/>
</dbReference>
<evidence type="ECO:0000259" key="4">
    <source>
        <dbReference type="SMART" id="SM00861"/>
    </source>
</evidence>
<evidence type="ECO:0000313" key="6">
    <source>
        <dbReference type="Proteomes" id="UP000266745"/>
    </source>
</evidence>
<evidence type="ECO:0000313" key="5">
    <source>
        <dbReference type="EMBL" id="AJZ76733.1"/>
    </source>
</evidence>
<dbReference type="KEGG" id="tah:SU86_008215"/>
<keyword evidence="6" id="KW-1185">Reference proteome</keyword>
<dbReference type="STRING" id="1603555.SU86_008215"/>
<dbReference type="GO" id="GO:0044272">
    <property type="term" value="P:sulfur compound biosynthetic process"/>
    <property type="evidence" value="ECO:0007669"/>
    <property type="project" value="UniProtKB-ARBA"/>
</dbReference>
<dbReference type="PANTHER" id="PTHR43825:SF1">
    <property type="entry name" value="TRANSKETOLASE-LIKE PYRIMIDINE-BINDING DOMAIN-CONTAINING PROTEIN"/>
    <property type="match status" value="1"/>
</dbReference>
<dbReference type="InterPro" id="IPR033248">
    <property type="entry name" value="Transketolase_C"/>
</dbReference>
<evidence type="ECO:0000256" key="1">
    <source>
        <dbReference type="ARBA" id="ARBA00001964"/>
    </source>
</evidence>
<dbReference type="Proteomes" id="UP000266745">
    <property type="component" value="Chromosome"/>
</dbReference>
<dbReference type="InterPro" id="IPR009014">
    <property type="entry name" value="Transketo_C/PFOR_II"/>
</dbReference>
<dbReference type="InterPro" id="IPR029061">
    <property type="entry name" value="THDP-binding"/>
</dbReference>
<keyword evidence="3" id="KW-0786">Thiamine pyrophosphate</keyword>
<feature type="domain" description="Transketolase-like pyrimidine-binding" evidence="4">
    <location>
        <begin position="5"/>
        <end position="176"/>
    </location>
</feature>
<dbReference type="EMBL" id="CP011097">
    <property type="protein sequence ID" value="AJZ76733.1"/>
    <property type="molecule type" value="Genomic_DNA"/>
</dbReference>
<sequence>MGDMTDMRTVYGKALVELGEQNPNVVVLGADTTDSLKTADFGKKFPNRFFNVGIAEANLVSVAAGLAISGKTAFASTYAIFLPGRCVDQIRNAIAYPSPGDKKGLNVKLVVSHGGISVGADGGSHQQIEDIAIMRVIPNMTVLIPADTVAVSKLTWIMSQRYGPHYMRLTRSVSPIVHQDSQEFTIGKGITLREGTDCTLAACGLTVKMALDAADSLKQEGISCKVLDMFSVKPIDSELLEKSARETGCIVTCEEHNIMGGFGSAASEVISELYPVPIKRIGVNDRFGESARDAEIPLLLEKHGITSLNIAKAVKEIIGKKK</sequence>
<evidence type="ECO:0000256" key="3">
    <source>
        <dbReference type="ARBA" id="ARBA00023052"/>
    </source>
</evidence>
<dbReference type="SUPFAM" id="SSF52518">
    <property type="entry name" value="Thiamin diphosphate-binding fold (THDP-binding)"/>
    <property type="match status" value="1"/>
</dbReference>
<dbReference type="FunFam" id="3.40.50.970:FF:000129">
    <property type="entry name" value="Transketolase"/>
    <property type="match status" value="1"/>
</dbReference>
<comment type="cofactor">
    <cofactor evidence="1">
        <name>thiamine diphosphate</name>
        <dbReference type="ChEBI" id="CHEBI:58937"/>
    </cofactor>
</comment>
<reference evidence="5 6" key="1">
    <citation type="journal article" date="2016" name="Sci. Rep.">
        <title>A novel ammonia-oxidizing archaeon from wastewater treatment plant: Its enrichment, physiological and genomic characteristics.</title>
        <authorList>
            <person name="Li Y."/>
            <person name="Ding K."/>
            <person name="Wen X."/>
            <person name="Zhang B."/>
            <person name="Shen B."/>
            <person name="Yang Y."/>
        </authorList>
    </citation>
    <scope>NUCLEOTIDE SEQUENCE [LARGE SCALE GENOMIC DNA]</scope>
    <source>
        <strain evidence="5 6">SAT1</strain>
    </source>
</reference>
<dbReference type="Pfam" id="PF02780">
    <property type="entry name" value="Transketolase_C"/>
    <property type="match status" value="1"/>
</dbReference>